<feature type="compositionally biased region" description="Basic and acidic residues" evidence="5">
    <location>
        <begin position="10"/>
        <end position="26"/>
    </location>
</feature>
<keyword evidence="1 4" id="KW-0479">Metal-binding</keyword>
<organism evidence="7 8">
    <name type="scientific">Citrullus colocynthis</name>
    <name type="common">colocynth</name>
    <dbReference type="NCBI Taxonomy" id="252529"/>
    <lineage>
        <taxon>Eukaryota</taxon>
        <taxon>Viridiplantae</taxon>
        <taxon>Streptophyta</taxon>
        <taxon>Embryophyta</taxon>
        <taxon>Tracheophyta</taxon>
        <taxon>Spermatophyta</taxon>
        <taxon>Magnoliopsida</taxon>
        <taxon>eudicotyledons</taxon>
        <taxon>Gunneridae</taxon>
        <taxon>Pentapetalae</taxon>
        <taxon>rosids</taxon>
        <taxon>fabids</taxon>
        <taxon>Cucurbitales</taxon>
        <taxon>Cucurbitaceae</taxon>
        <taxon>Benincaseae</taxon>
        <taxon>Citrullus</taxon>
    </lineage>
</organism>
<feature type="region of interest" description="Disordered" evidence="5">
    <location>
        <begin position="1"/>
        <end position="93"/>
    </location>
</feature>
<feature type="region of interest" description="Disordered" evidence="5">
    <location>
        <begin position="731"/>
        <end position="788"/>
    </location>
</feature>
<feature type="zinc finger region" description="C3H1-type" evidence="4">
    <location>
        <begin position="292"/>
        <end position="319"/>
    </location>
</feature>
<dbReference type="InterPro" id="IPR036855">
    <property type="entry name" value="Znf_CCCH_sf"/>
</dbReference>
<dbReference type="InterPro" id="IPR000571">
    <property type="entry name" value="Znf_CCCH"/>
</dbReference>
<dbReference type="EMBL" id="OZ021738">
    <property type="protein sequence ID" value="CAK9320253.1"/>
    <property type="molecule type" value="Genomic_DNA"/>
</dbReference>
<feature type="zinc finger region" description="C3H1-type" evidence="4">
    <location>
        <begin position="171"/>
        <end position="198"/>
    </location>
</feature>
<feature type="region of interest" description="Disordered" evidence="5">
    <location>
        <begin position="261"/>
        <end position="283"/>
    </location>
</feature>
<dbReference type="Gene3D" id="2.30.30.1190">
    <property type="match status" value="1"/>
</dbReference>
<evidence type="ECO:0000256" key="3">
    <source>
        <dbReference type="ARBA" id="ARBA00022833"/>
    </source>
</evidence>
<dbReference type="SMART" id="SM00356">
    <property type="entry name" value="ZnF_C3H1"/>
    <property type="match status" value="3"/>
</dbReference>
<protein>
    <recommendedName>
        <fullName evidence="6">C3H1-type domain-containing protein</fullName>
    </recommendedName>
</protein>
<feature type="compositionally biased region" description="Basic and acidic residues" evidence="5">
    <location>
        <begin position="731"/>
        <end position="764"/>
    </location>
</feature>
<dbReference type="Gene3D" id="3.30.1370.210">
    <property type="match status" value="1"/>
</dbReference>
<feature type="region of interest" description="Disordered" evidence="5">
    <location>
        <begin position="356"/>
        <end position="390"/>
    </location>
</feature>
<feature type="compositionally biased region" description="Polar residues" evidence="5">
    <location>
        <begin position="370"/>
        <end position="382"/>
    </location>
</feature>
<proteinExistence type="predicted"/>
<dbReference type="PANTHER" id="PTHR36886">
    <property type="entry name" value="PROTEIN FRIGIDA-ESSENTIAL 1"/>
    <property type="match status" value="1"/>
</dbReference>
<evidence type="ECO:0000256" key="5">
    <source>
        <dbReference type="SAM" id="MobiDB-lite"/>
    </source>
</evidence>
<gene>
    <name evidence="7" type="ORF">CITCOLO1_LOCUS12297</name>
</gene>
<feature type="domain" description="C3H1-type" evidence="6">
    <location>
        <begin position="171"/>
        <end position="198"/>
    </location>
</feature>
<feature type="zinc finger region" description="C3H1-type" evidence="4">
    <location>
        <begin position="230"/>
        <end position="257"/>
    </location>
</feature>
<feature type="region of interest" description="Disordered" evidence="5">
    <location>
        <begin position="114"/>
        <end position="168"/>
    </location>
</feature>
<evidence type="ECO:0000256" key="1">
    <source>
        <dbReference type="ARBA" id="ARBA00022723"/>
    </source>
</evidence>
<dbReference type="Pfam" id="PF14608">
    <property type="entry name" value="zf-CCCH_2"/>
    <property type="match status" value="1"/>
</dbReference>
<keyword evidence="2 4" id="KW-0863">Zinc-finger</keyword>
<dbReference type="PANTHER" id="PTHR36886:SF8">
    <property type="entry name" value="ZINC FINGER CCCH DOMAIN-CONTAINING PROTEIN 38"/>
    <property type="match status" value="1"/>
</dbReference>
<dbReference type="SUPFAM" id="SSF90229">
    <property type="entry name" value="CCCH zinc finger"/>
    <property type="match status" value="2"/>
</dbReference>
<dbReference type="Proteomes" id="UP001642487">
    <property type="component" value="Chromosome 4"/>
</dbReference>
<sequence length="876" mass="97473">MSGSGRKRSSKWDMREDSHFETDSVQEHSWPGKKSQPGWVSPELASDDGPKWSGMGTTNTISKPKQDWGLQLEEPLPGTRASHKEDYTNKGYNKNMEGTVEWEADDKSYGTRMSPGLDGWRRHSSNLSDRNDWSRGRSRSRSWSRSRSRSRSPHSFKRDSGFHDRNRNRSRVSTQLCRDFASGRCRRGNGCQFLHQDNQNLDDSWENRNRKAARSLRSAPHDFRDYPRSGRSAAQCTDFVKGRCHRGASCKYPHDSVFHELSRGSPNDISRDRDNDRSKEAYFSRGEREPCSSSLVICKFFAAGTCRNGKNCKFSHHSQPRASPERKSSSDRWEQVQCSDGRDRLWDGTKSSELASGSDFAQLREDKSEQIASQEPSYTWPSEQKWVHGSNNESKTQWDQAVGIKAVQSNKNDTILSKAEDAGGCIGTSDPRGHRKWPSDDMEMSPDWHYPVQPSNHVVKGDCNIMSDSGSKTSMALATLSHAIVQEALAKKQDIAIEPISVDNSHFRQSHNLTKDVTIAPAFNDKITIDKTIVPHAEGNPSSNIVLGQRMAYHTDHPGRTVVNPKVSDGNLRVKQQDEDGSMPGINSGTTITPNIVTSEQITQLTNLSVSLAQYFGNVQPLPQLYASLNTHSVSETPSFPYSDASMGALGLSMKSGSSGPVIESSKQQDSTLCNSLELKKLEVTKTPSDCLLNSAGQKNATEVKDEVHVPNLPLSSDPCDKIGISAKETLHRSDAINHGKPAADGEAIREKNGDGDNENKTDPEDSQENDTAENANGNDGVHDKKKSKDAKGIRAFKFALVEFIKELLKPTWKEGHISKDVYKTIVKKVVDKVTGTLQGGHIPQTQEKIDHYLSFSKPKLTKLVQAYVDRVQKTT</sequence>
<feature type="domain" description="C3H1-type" evidence="6">
    <location>
        <begin position="292"/>
        <end position="319"/>
    </location>
</feature>
<evidence type="ECO:0000256" key="2">
    <source>
        <dbReference type="ARBA" id="ARBA00022771"/>
    </source>
</evidence>
<feature type="compositionally biased region" description="Basic and acidic residues" evidence="5">
    <location>
        <begin position="269"/>
        <end position="283"/>
    </location>
</feature>
<dbReference type="InterPro" id="IPR041367">
    <property type="entry name" value="Znf-CCCH_4"/>
</dbReference>
<feature type="region of interest" description="Disordered" evidence="5">
    <location>
        <begin position="312"/>
        <end position="335"/>
    </location>
</feature>
<dbReference type="InterPro" id="IPR052650">
    <property type="entry name" value="Zinc_finger_CCCH"/>
</dbReference>
<evidence type="ECO:0000256" key="4">
    <source>
        <dbReference type="PROSITE-ProRule" id="PRU00723"/>
    </source>
</evidence>
<evidence type="ECO:0000313" key="7">
    <source>
        <dbReference type="EMBL" id="CAK9320253.1"/>
    </source>
</evidence>
<feature type="compositionally biased region" description="Basic and acidic residues" evidence="5">
    <location>
        <begin position="156"/>
        <end position="167"/>
    </location>
</feature>
<feature type="domain" description="C3H1-type" evidence="6">
    <location>
        <begin position="230"/>
        <end position="257"/>
    </location>
</feature>
<reference evidence="7 8" key="1">
    <citation type="submission" date="2024-03" db="EMBL/GenBank/DDBJ databases">
        <authorList>
            <person name="Gkanogiannis A."/>
            <person name="Becerra Lopez-Lavalle L."/>
        </authorList>
    </citation>
    <scope>NUCLEOTIDE SEQUENCE [LARGE SCALE GENOMIC DNA]</scope>
</reference>
<evidence type="ECO:0000259" key="6">
    <source>
        <dbReference type="PROSITE" id="PS50103"/>
    </source>
</evidence>
<keyword evidence="3 4" id="KW-0862">Zinc</keyword>
<evidence type="ECO:0000313" key="8">
    <source>
        <dbReference type="Proteomes" id="UP001642487"/>
    </source>
</evidence>
<accession>A0ABP0YIC6</accession>
<dbReference type="Pfam" id="PF18044">
    <property type="entry name" value="zf-CCCH_4"/>
    <property type="match status" value="1"/>
</dbReference>
<feature type="compositionally biased region" description="Basic and acidic residues" evidence="5">
    <location>
        <begin position="323"/>
        <end position="335"/>
    </location>
</feature>
<keyword evidence="8" id="KW-1185">Reference proteome</keyword>
<dbReference type="PROSITE" id="PS50103">
    <property type="entry name" value="ZF_C3H1"/>
    <property type="match status" value="3"/>
</dbReference>
<feature type="compositionally biased region" description="Basic residues" evidence="5">
    <location>
        <begin position="136"/>
        <end position="155"/>
    </location>
</feature>
<name>A0ABP0YIC6_9ROSI</name>
<feature type="region of interest" description="Disordered" evidence="5">
    <location>
        <begin position="421"/>
        <end position="440"/>
    </location>
</feature>